<feature type="signal peptide" evidence="1">
    <location>
        <begin position="1"/>
        <end position="42"/>
    </location>
</feature>
<sequence>MIPISCPTRRRPRSPAARFCAALLVFLAAAGAAAGIGCPASADGEGWASPWIEKEQLALRLVADSTRLGPDGGARLGLQVRLQPGWTFYWRHPGDNGLAPLLDWSGSENLGGVAVDWPAPHRKEVLGAQNYVYTEEVVLPVRLTAGDADAPLLADLRLDYGVCKEVCVPYSDHLALLLQPGTADPTPGAELLDWYAGLVPEPAGRQDVRLAARLPPAGAAGDGLLAVVAEAATPFTAPDLFLEGPEGMWFGVPEVSLSDDRRHAVMRLRAGPEEMLQALAGRDLRITLVDTDRAVEDRVIVTAAGDNGHRQGGGD</sequence>
<comment type="caution">
    <text evidence="3">The sequence shown here is derived from an EMBL/GenBank/DDBJ whole genome shotgun (WGS) entry which is preliminary data.</text>
</comment>
<evidence type="ECO:0000259" key="2">
    <source>
        <dbReference type="Pfam" id="PF11412"/>
    </source>
</evidence>
<organism evidence="3 4">
    <name type="scientific">Marinibaculum pumilum</name>
    <dbReference type="NCBI Taxonomy" id="1766165"/>
    <lineage>
        <taxon>Bacteria</taxon>
        <taxon>Pseudomonadati</taxon>
        <taxon>Pseudomonadota</taxon>
        <taxon>Alphaproteobacteria</taxon>
        <taxon>Rhodospirillales</taxon>
        <taxon>Rhodospirillaceae</taxon>
        <taxon>Marinibaculum</taxon>
    </lineage>
</organism>
<dbReference type="RefSeq" id="WP_379898517.1">
    <property type="nucleotide sequence ID" value="NZ_JBHRTR010000013.1"/>
</dbReference>
<dbReference type="InterPro" id="IPR028250">
    <property type="entry name" value="DsbDN"/>
</dbReference>
<evidence type="ECO:0000313" key="3">
    <source>
        <dbReference type="EMBL" id="MFC3226501.1"/>
    </source>
</evidence>
<evidence type="ECO:0000256" key="1">
    <source>
        <dbReference type="SAM" id="SignalP"/>
    </source>
</evidence>
<feature type="chain" id="PRO_5045337231" evidence="1">
    <location>
        <begin position="43"/>
        <end position="315"/>
    </location>
</feature>
<feature type="domain" description="Thiol:disulfide interchange protein DsbD N-terminal" evidence="2">
    <location>
        <begin position="70"/>
        <end position="177"/>
    </location>
</feature>
<accession>A0ABV7KVS5</accession>
<reference evidence="4" key="1">
    <citation type="journal article" date="2019" name="Int. J. Syst. Evol. Microbiol.">
        <title>The Global Catalogue of Microorganisms (GCM) 10K type strain sequencing project: providing services to taxonomists for standard genome sequencing and annotation.</title>
        <authorList>
            <consortium name="The Broad Institute Genomics Platform"/>
            <consortium name="The Broad Institute Genome Sequencing Center for Infectious Disease"/>
            <person name="Wu L."/>
            <person name="Ma J."/>
        </authorList>
    </citation>
    <scope>NUCLEOTIDE SEQUENCE [LARGE SCALE GENOMIC DNA]</scope>
    <source>
        <strain evidence="4">KCTC 42964</strain>
    </source>
</reference>
<proteinExistence type="predicted"/>
<gene>
    <name evidence="3" type="ORF">ACFOGJ_04625</name>
</gene>
<keyword evidence="1" id="KW-0732">Signal</keyword>
<name>A0ABV7KVS5_9PROT</name>
<dbReference type="Pfam" id="PF11412">
    <property type="entry name" value="DsbD_N"/>
    <property type="match status" value="1"/>
</dbReference>
<evidence type="ECO:0000313" key="4">
    <source>
        <dbReference type="Proteomes" id="UP001595528"/>
    </source>
</evidence>
<dbReference type="Proteomes" id="UP001595528">
    <property type="component" value="Unassembled WGS sequence"/>
</dbReference>
<keyword evidence="4" id="KW-1185">Reference proteome</keyword>
<protein>
    <submittedName>
        <fullName evidence="3">Protein-disulfide reductase DsbD domain-containing protein</fullName>
    </submittedName>
</protein>
<dbReference type="EMBL" id="JBHRTR010000013">
    <property type="protein sequence ID" value="MFC3226501.1"/>
    <property type="molecule type" value="Genomic_DNA"/>
</dbReference>